<proteinExistence type="predicted"/>
<dbReference type="AlphaFoldDB" id="Q46AU5"/>
<accession>Q46AU5</accession>
<dbReference type="KEGG" id="mba:Mbar_A2065"/>
<evidence type="ECO:0000256" key="1">
    <source>
        <dbReference type="SAM" id="Phobius"/>
    </source>
</evidence>
<keyword evidence="1" id="KW-1133">Transmembrane helix</keyword>
<evidence type="ECO:0000313" key="2">
    <source>
        <dbReference type="EMBL" id="AAZ70997.1"/>
    </source>
</evidence>
<sequence>MAIKIKNKFIIVTVLFIITLFFYIFFLFIINGPPAHFLSIHNHDVKSHEVEIQVTDQHNKLIINETYTLEPKSDLVRSRPLSLKFSREKKEYMFKVIIDKQIENTVKIEIPHQFSTVVIRLYYEDPQSGEIIPLRVNTEVRV</sequence>
<protein>
    <submittedName>
        <fullName evidence="2">Uncharacterized protein</fullName>
    </submittedName>
</protein>
<dbReference type="PaxDb" id="269797-Mbar_A2065"/>
<gene>
    <name evidence="2" type="ordered locus">Mbar_A2065</name>
</gene>
<dbReference type="EMBL" id="CP000099">
    <property type="protein sequence ID" value="AAZ70997.1"/>
    <property type="molecule type" value="Genomic_DNA"/>
</dbReference>
<dbReference type="HOGENOM" id="CLU_134206_0_0_2"/>
<keyword evidence="1" id="KW-0812">Transmembrane</keyword>
<reference evidence="2" key="1">
    <citation type="submission" date="2006-06" db="EMBL/GenBank/DDBJ databases">
        <title>Complete sequence of chromosome 1 of Methanosarcina barkeri str. fusaro.</title>
        <authorList>
            <person name="Copeland A."/>
            <person name="Lucas S."/>
            <person name="Lapidus A."/>
            <person name="Barry K."/>
            <person name="Detter J.C."/>
            <person name="Glavina T."/>
            <person name="Hammon N."/>
            <person name="Israni S."/>
            <person name="Pitluck S."/>
            <person name="Goodwin L.A."/>
            <person name="Saunders E.H."/>
            <person name="Schmutz J."/>
            <person name="Larimer F."/>
            <person name="Land M."/>
            <person name="Anderson I."/>
            <person name="Richardson P."/>
        </authorList>
    </citation>
    <scope>NUCLEOTIDE SEQUENCE</scope>
    <source>
        <strain evidence="2">Fusaro</strain>
    </source>
</reference>
<name>Q46AU5_METBF</name>
<dbReference type="eggNOG" id="arCOG03345">
    <property type="taxonomic scope" value="Archaea"/>
</dbReference>
<feature type="transmembrane region" description="Helical" evidence="1">
    <location>
        <begin position="9"/>
        <end position="30"/>
    </location>
</feature>
<keyword evidence="1" id="KW-0472">Membrane</keyword>
<organism evidence="2">
    <name type="scientific">Methanosarcina barkeri (strain Fusaro / DSM 804)</name>
    <dbReference type="NCBI Taxonomy" id="269797"/>
    <lineage>
        <taxon>Archaea</taxon>
        <taxon>Methanobacteriati</taxon>
        <taxon>Methanobacteriota</taxon>
        <taxon>Stenosarchaea group</taxon>
        <taxon>Methanomicrobia</taxon>
        <taxon>Methanosarcinales</taxon>
        <taxon>Methanosarcinaceae</taxon>
        <taxon>Methanosarcina</taxon>
    </lineage>
</organism>